<evidence type="ECO:0000259" key="1">
    <source>
        <dbReference type="PROSITE" id="PS50043"/>
    </source>
</evidence>
<dbReference type="Gene3D" id="1.10.10.10">
    <property type="entry name" value="Winged helix-like DNA-binding domain superfamily/Winged helix DNA-binding domain"/>
    <property type="match status" value="1"/>
</dbReference>
<accession>A0A4U6CS33</accession>
<dbReference type="GO" id="GO:0006355">
    <property type="term" value="P:regulation of DNA-templated transcription"/>
    <property type="evidence" value="ECO:0007669"/>
    <property type="project" value="InterPro"/>
</dbReference>
<evidence type="ECO:0000313" key="3">
    <source>
        <dbReference type="Proteomes" id="UP000304900"/>
    </source>
</evidence>
<sequence length="133" mass="15135">MDDFIYLNFTSTMEKVLSRSLSVYPTVHLLSRKEREVLVLIAMGMNSKEISIQLDVLPKSIDNYKNRITKKLGVNGYGALGNFAAENRVVLLELSIFLFPQPATEILKIRNLPFKEMENISGGGNRAVKYYFQ</sequence>
<dbReference type="SUPFAM" id="SSF46894">
    <property type="entry name" value="C-terminal effector domain of the bipartite response regulators"/>
    <property type="match status" value="1"/>
</dbReference>
<dbReference type="InterPro" id="IPR016032">
    <property type="entry name" value="Sig_transdc_resp-reg_C-effctor"/>
</dbReference>
<comment type="caution">
    <text evidence="2">The sequence shown here is derived from an EMBL/GenBank/DDBJ whole genome shotgun (WGS) entry which is preliminary data.</text>
</comment>
<dbReference type="Pfam" id="PF00196">
    <property type="entry name" value="GerE"/>
    <property type="match status" value="1"/>
</dbReference>
<name>A0A4U6CS33_9BACT</name>
<dbReference type="SMART" id="SM00421">
    <property type="entry name" value="HTH_LUXR"/>
    <property type="match status" value="1"/>
</dbReference>
<dbReference type="PRINTS" id="PR00038">
    <property type="entry name" value="HTHLUXR"/>
</dbReference>
<feature type="domain" description="HTH luxR-type" evidence="1">
    <location>
        <begin position="23"/>
        <end position="88"/>
    </location>
</feature>
<dbReference type="CDD" id="cd06170">
    <property type="entry name" value="LuxR_C_like"/>
    <property type="match status" value="1"/>
</dbReference>
<dbReference type="Proteomes" id="UP000304900">
    <property type="component" value="Unassembled WGS sequence"/>
</dbReference>
<organism evidence="2 3">
    <name type="scientific">Dyadobacter frigoris</name>
    <dbReference type="NCBI Taxonomy" id="2576211"/>
    <lineage>
        <taxon>Bacteria</taxon>
        <taxon>Pseudomonadati</taxon>
        <taxon>Bacteroidota</taxon>
        <taxon>Cytophagia</taxon>
        <taxon>Cytophagales</taxon>
        <taxon>Spirosomataceae</taxon>
        <taxon>Dyadobacter</taxon>
    </lineage>
</organism>
<evidence type="ECO:0000313" key="2">
    <source>
        <dbReference type="EMBL" id="TKT87392.1"/>
    </source>
</evidence>
<dbReference type="EMBL" id="SZVO01000020">
    <property type="protein sequence ID" value="TKT87392.1"/>
    <property type="molecule type" value="Genomic_DNA"/>
</dbReference>
<dbReference type="InterPro" id="IPR036388">
    <property type="entry name" value="WH-like_DNA-bd_sf"/>
</dbReference>
<dbReference type="GO" id="GO:0003677">
    <property type="term" value="F:DNA binding"/>
    <property type="evidence" value="ECO:0007669"/>
    <property type="project" value="InterPro"/>
</dbReference>
<dbReference type="AlphaFoldDB" id="A0A4U6CS33"/>
<dbReference type="PROSITE" id="PS50043">
    <property type="entry name" value="HTH_LUXR_2"/>
    <property type="match status" value="1"/>
</dbReference>
<proteinExistence type="predicted"/>
<dbReference type="OrthoDB" id="961541at2"/>
<keyword evidence="3" id="KW-1185">Reference proteome</keyword>
<dbReference type="PROSITE" id="PS00622">
    <property type="entry name" value="HTH_LUXR_1"/>
    <property type="match status" value="1"/>
</dbReference>
<gene>
    <name evidence="2" type="ORF">FDK13_30580</name>
</gene>
<reference evidence="2 3" key="1">
    <citation type="submission" date="2019-05" db="EMBL/GenBank/DDBJ databases">
        <title>Dyadobacter AR-3-8 sp. nov., isolated from arctic soil.</title>
        <authorList>
            <person name="Chaudhary D.K."/>
        </authorList>
    </citation>
    <scope>NUCLEOTIDE SEQUENCE [LARGE SCALE GENOMIC DNA]</scope>
    <source>
        <strain evidence="2 3">AR-3-8</strain>
    </source>
</reference>
<dbReference type="InterPro" id="IPR000792">
    <property type="entry name" value="Tscrpt_reg_LuxR_C"/>
</dbReference>
<protein>
    <submittedName>
        <fullName evidence="2">Helix-turn-helix transcriptional regulator</fullName>
    </submittedName>
</protein>